<dbReference type="EMBL" id="PVLF01000005">
    <property type="protein sequence ID" value="PRH82729.1"/>
    <property type="molecule type" value="Genomic_DNA"/>
</dbReference>
<reference evidence="1 2" key="1">
    <citation type="submission" date="2018-03" db="EMBL/GenBank/DDBJ databases">
        <title>Arenimonas caeni sp. nov., isolated from activated sludge.</title>
        <authorList>
            <person name="Liu H."/>
        </authorList>
    </citation>
    <scope>NUCLEOTIDE SEQUENCE [LARGE SCALE GENOMIC DNA]</scope>
    <source>
        <strain evidence="2">z29</strain>
    </source>
</reference>
<protein>
    <submittedName>
        <fullName evidence="1">Uncharacterized protein</fullName>
    </submittedName>
</protein>
<comment type="caution">
    <text evidence="1">The sequence shown here is derived from an EMBL/GenBank/DDBJ whole genome shotgun (WGS) entry which is preliminary data.</text>
</comment>
<dbReference type="AlphaFoldDB" id="A0A2P6M9R4"/>
<keyword evidence="2" id="KW-1185">Reference proteome</keyword>
<evidence type="ECO:0000313" key="1">
    <source>
        <dbReference type="EMBL" id="PRH82729.1"/>
    </source>
</evidence>
<evidence type="ECO:0000313" key="2">
    <source>
        <dbReference type="Proteomes" id="UP000241736"/>
    </source>
</evidence>
<proteinExistence type="predicted"/>
<organism evidence="1 2">
    <name type="scientific">Arenimonas caeni</name>
    <dbReference type="NCBI Taxonomy" id="2058085"/>
    <lineage>
        <taxon>Bacteria</taxon>
        <taxon>Pseudomonadati</taxon>
        <taxon>Pseudomonadota</taxon>
        <taxon>Gammaproteobacteria</taxon>
        <taxon>Lysobacterales</taxon>
        <taxon>Lysobacteraceae</taxon>
        <taxon>Arenimonas</taxon>
    </lineage>
</organism>
<dbReference type="RefSeq" id="WP_162782097.1">
    <property type="nucleotide sequence ID" value="NZ_KZ679087.1"/>
</dbReference>
<sequence length="101" mass="11094">MLVPLGLLSGCGAMGGLPTCGGSDTKDLVGEIVNDMLDEAGFEDERFVRLRDIEELGYNPKDELRSCYAVLVTTDGEAEVQYSIRWTDKAKGEYWVEASIL</sequence>
<accession>A0A2P6M9R4</accession>
<gene>
    <name evidence="1" type="ORF">C6N40_05835</name>
</gene>
<name>A0A2P6M9R4_9GAMM</name>
<dbReference type="Proteomes" id="UP000241736">
    <property type="component" value="Unassembled WGS sequence"/>
</dbReference>